<evidence type="ECO:0000256" key="7">
    <source>
        <dbReference type="ARBA" id="ARBA00023268"/>
    </source>
</evidence>
<dbReference type="GO" id="GO:0004643">
    <property type="term" value="F:phosphoribosylaminoimidazolecarboxamide formyltransferase activity"/>
    <property type="evidence" value="ECO:0007669"/>
    <property type="project" value="UniProtKB-UniRule"/>
</dbReference>
<dbReference type="InterPro" id="IPR024051">
    <property type="entry name" value="AICAR_Tfase_dup_dom_sf"/>
</dbReference>
<dbReference type="PANTHER" id="PTHR11692">
    <property type="entry name" value="BIFUNCTIONAL PURINE BIOSYNTHESIS PROTEIN PURH"/>
    <property type="match status" value="1"/>
</dbReference>
<keyword evidence="5 10" id="KW-0658">Purine biosynthesis</keyword>
<evidence type="ECO:0000313" key="13">
    <source>
        <dbReference type="Proteomes" id="UP000296153"/>
    </source>
</evidence>
<name>A0A2P5T125_9GAMM</name>
<dbReference type="GO" id="GO:0003937">
    <property type="term" value="F:IMP cyclohydrolase activity"/>
    <property type="evidence" value="ECO:0007669"/>
    <property type="project" value="UniProtKB-UniRule"/>
</dbReference>
<comment type="domain">
    <text evidence="10">The IMP cyclohydrolase activity resides in the N-terminal region.</text>
</comment>
<comment type="catalytic activity">
    <reaction evidence="8 10">
        <text>(6R)-10-formyltetrahydrofolate + 5-amino-1-(5-phospho-beta-D-ribosyl)imidazole-4-carboxamide = 5-formamido-1-(5-phospho-D-ribosyl)imidazole-4-carboxamide + (6S)-5,6,7,8-tetrahydrofolate</text>
        <dbReference type="Rhea" id="RHEA:22192"/>
        <dbReference type="ChEBI" id="CHEBI:57453"/>
        <dbReference type="ChEBI" id="CHEBI:58467"/>
        <dbReference type="ChEBI" id="CHEBI:58475"/>
        <dbReference type="ChEBI" id="CHEBI:195366"/>
        <dbReference type="EC" id="2.1.2.3"/>
    </reaction>
</comment>
<dbReference type="PROSITE" id="PS51855">
    <property type="entry name" value="MGS"/>
    <property type="match status" value="1"/>
</dbReference>
<comment type="caution">
    <text evidence="12">The sequence shown here is derived from an EMBL/GenBank/DDBJ whole genome shotgun (WGS) entry which is preliminary data.</text>
</comment>
<dbReference type="EMBL" id="PDKT01000001">
    <property type="protein sequence ID" value="PPI88287.1"/>
    <property type="molecule type" value="Genomic_DNA"/>
</dbReference>
<evidence type="ECO:0000256" key="6">
    <source>
        <dbReference type="ARBA" id="ARBA00022801"/>
    </source>
</evidence>
<dbReference type="InterPro" id="IPR036914">
    <property type="entry name" value="MGS-like_dom_sf"/>
</dbReference>
<comment type="catalytic activity">
    <reaction evidence="9 10">
        <text>IMP + H2O = 5-formamido-1-(5-phospho-D-ribosyl)imidazole-4-carboxamide</text>
        <dbReference type="Rhea" id="RHEA:18445"/>
        <dbReference type="ChEBI" id="CHEBI:15377"/>
        <dbReference type="ChEBI" id="CHEBI:58053"/>
        <dbReference type="ChEBI" id="CHEBI:58467"/>
        <dbReference type="EC" id="3.5.4.10"/>
    </reaction>
</comment>
<dbReference type="NCBIfam" id="TIGR00355">
    <property type="entry name" value="purH"/>
    <property type="match status" value="1"/>
</dbReference>
<dbReference type="SUPFAM" id="SSF53927">
    <property type="entry name" value="Cytidine deaminase-like"/>
    <property type="match status" value="1"/>
</dbReference>
<evidence type="ECO:0000256" key="4">
    <source>
        <dbReference type="ARBA" id="ARBA00022679"/>
    </source>
</evidence>
<dbReference type="GO" id="GO:0005829">
    <property type="term" value="C:cytosol"/>
    <property type="evidence" value="ECO:0007669"/>
    <property type="project" value="TreeGrafter"/>
</dbReference>
<dbReference type="PIRSF" id="PIRSF000414">
    <property type="entry name" value="AICARFT_IMPCHas"/>
    <property type="match status" value="1"/>
</dbReference>
<dbReference type="Gene3D" id="3.40.50.1380">
    <property type="entry name" value="Methylglyoxal synthase-like domain"/>
    <property type="match status" value="1"/>
</dbReference>
<reference evidence="12 13" key="1">
    <citation type="journal article" date="2018" name="Genome Biol. Evol.">
        <title>Cladogenesis and Genomic Streamlining in Extracellular Endosymbionts of Tropical Stink Bugs.</title>
        <authorList>
            <person name="Otero-Bravo A."/>
            <person name="Goffredi S."/>
            <person name="Sabree Z.L."/>
        </authorList>
    </citation>
    <scope>NUCLEOTIDE SEQUENCE [LARGE SCALE GENOMIC DNA]</scope>
    <source>
        <strain evidence="12 13">SoEE</strain>
    </source>
</reference>
<keyword evidence="4 10" id="KW-0808">Transferase</keyword>
<comment type="pathway">
    <text evidence="2 10">Purine metabolism; IMP biosynthesis via de novo pathway; 5-formamido-1-(5-phospho-D-ribosyl)imidazole-4-carboxamide from 5-amino-1-(5-phospho-D-ribosyl)imidazole-4-carboxamide (10-formyl THF route): step 1/1.</text>
</comment>
<comment type="pathway">
    <text evidence="1 10">Purine metabolism; IMP biosynthesis via de novo pathway; IMP from 5-formamido-1-(5-phospho-D-ribosyl)imidazole-4-carboxamide: step 1/1.</text>
</comment>
<dbReference type="InterPro" id="IPR002695">
    <property type="entry name" value="PurH-like"/>
</dbReference>
<dbReference type="InterPro" id="IPR016193">
    <property type="entry name" value="Cytidine_deaminase-like"/>
</dbReference>
<dbReference type="SMART" id="SM00851">
    <property type="entry name" value="MGS"/>
    <property type="match status" value="1"/>
</dbReference>
<dbReference type="AlphaFoldDB" id="A0A2P5T125"/>
<dbReference type="Gene3D" id="3.40.140.20">
    <property type="match status" value="2"/>
</dbReference>
<protein>
    <recommendedName>
        <fullName evidence="10">Bifunctional purine biosynthesis protein PurH</fullName>
    </recommendedName>
    <domain>
        <recommendedName>
            <fullName evidence="10">Phosphoribosylaminoimidazolecarboxamide formyltransferase</fullName>
            <ecNumber evidence="10">2.1.2.3</ecNumber>
        </recommendedName>
        <alternativeName>
            <fullName evidence="10">AICAR transformylase</fullName>
        </alternativeName>
    </domain>
    <domain>
        <recommendedName>
            <fullName evidence="10">IMP cyclohydrolase</fullName>
            <ecNumber evidence="10">3.5.4.10</ecNumber>
        </recommendedName>
        <alternativeName>
            <fullName evidence="10">ATIC</fullName>
        </alternativeName>
        <alternativeName>
            <fullName evidence="10">IMP synthase</fullName>
        </alternativeName>
        <alternativeName>
            <fullName evidence="10">Inosinicase</fullName>
        </alternativeName>
    </domain>
</protein>
<dbReference type="CDD" id="cd01421">
    <property type="entry name" value="IMPCH"/>
    <property type="match status" value="1"/>
</dbReference>
<comment type="similarity">
    <text evidence="3 10">Belongs to the PurH family.</text>
</comment>
<dbReference type="PANTHER" id="PTHR11692:SF0">
    <property type="entry name" value="BIFUNCTIONAL PURINE BIOSYNTHESIS PROTEIN ATIC"/>
    <property type="match status" value="1"/>
</dbReference>
<dbReference type="Pfam" id="PF01808">
    <property type="entry name" value="AICARFT_IMPCHas"/>
    <property type="match status" value="1"/>
</dbReference>
<organism evidence="12 13">
    <name type="scientific">Candidatus Pantoea edessiphila</name>
    <dbReference type="NCBI Taxonomy" id="2044610"/>
    <lineage>
        <taxon>Bacteria</taxon>
        <taxon>Pseudomonadati</taxon>
        <taxon>Pseudomonadota</taxon>
        <taxon>Gammaproteobacteria</taxon>
        <taxon>Enterobacterales</taxon>
        <taxon>Erwiniaceae</taxon>
        <taxon>Pantoea</taxon>
    </lineage>
</organism>
<dbReference type="EC" id="3.5.4.10" evidence="10"/>
<dbReference type="OrthoDB" id="9802065at2"/>
<accession>A0A2P5T125</accession>
<dbReference type="Pfam" id="PF02142">
    <property type="entry name" value="MGS"/>
    <property type="match status" value="1"/>
</dbReference>
<evidence type="ECO:0000256" key="9">
    <source>
        <dbReference type="ARBA" id="ARBA00050687"/>
    </source>
</evidence>
<evidence type="ECO:0000313" key="12">
    <source>
        <dbReference type="EMBL" id="PPI88287.1"/>
    </source>
</evidence>
<evidence type="ECO:0000256" key="2">
    <source>
        <dbReference type="ARBA" id="ARBA00004954"/>
    </source>
</evidence>
<keyword evidence="6 10" id="KW-0378">Hydrolase</keyword>
<evidence type="ECO:0000256" key="5">
    <source>
        <dbReference type="ARBA" id="ARBA00022755"/>
    </source>
</evidence>
<evidence type="ECO:0000259" key="11">
    <source>
        <dbReference type="PROSITE" id="PS51855"/>
    </source>
</evidence>
<evidence type="ECO:0000256" key="1">
    <source>
        <dbReference type="ARBA" id="ARBA00004844"/>
    </source>
</evidence>
<evidence type="ECO:0000256" key="10">
    <source>
        <dbReference type="HAMAP-Rule" id="MF_00139"/>
    </source>
</evidence>
<evidence type="ECO:0000256" key="3">
    <source>
        <dbReference type="ARBA" id="ARBA00007667"/>
    </source>
</evidence>
<dbReference type="NCBIfam" id="NF002049">
    <property type="entry name" value="PRK00881.1"/>
    <property type="match status" value="1"/>
</dbReference>
<dbReference type="SMART" id="SM00798">
    <property type="entry name" value="AICARFT_IMPCHas"/>
    <property type="match status" value="1"/>
</dbReference>
<dbReference type="GO" id="GO:0006189">
    <property type="term" value="P:'de novo' IMP biosynthetic process"/>
    <property type="evidence" value="ECO:0007669"/>
    <property type="project" value="UniProtKB-UniRule"/>
</dbReference>
<gene>
    <name evidence="10 12" type="primary">purH</name>
    <name evidence="12" type="ORF">CRV12_01520</name>
</gene>
<feature type="domain" description="MGS-like" evidence="11">
    <location>
        <begin position="1"/>
        <end position="148"/>
    </location>
</feature>
<dbReference type="SUPFAM" id="SSF52335">
    <property type="entry name" value="Methylglyoxal synthase-like"/>
    <property type="match status" value="1"/>
</dbReference>
<dbReference type="Proteomes" id="UP000296153">
    <property type="component" value="Unassembled WGS sequence"/>
</dbReference>
<sequence length="533" mass="59984">MQKNNSIRYVLISVFDKTGIINFAKELHNRNIKILATSGTAILLMRSGIPIIEVSKYTGFPEMINGRVKTLHSKIYAGILYRRGKDDNLIQDNDIFPIDMVVANFYPFMKTITRDNCCIEEAIENIDIGGPTMVCSAAKNYKFVSVVVKNTDYDLIIDELDINNNSLTLDTRLKLASKAFKYLNIYSNIISDYFNNLRGDLYNNEQNNHITDENILPEIINIKLIKKKNMLYGENNHQSAAFYIQENKNNKCMSNLLKIQGKKLSYNNIIDINTAIECLKEFNQPACVIIKHANPCGVAINHSIDDAYKRAYNTDPVSAFGGVVALNCILNKSTIELIINNQFLEVLIAPSITEIALKIINKKKKIRLVTYNQHDQIFPQIDFKSVIGGFLIQQHNLTTIENDKISVVTNTQPNEQQMNDAIFCWKVSKFVKSNAIVCAINGATIGIGAGQMSRIDAVKIAAIKANNAKLQIKNCVMASDAFFPFRDNIDIAAEMGISCIIQPGGSIRDKEIIKAANEHNISMIFTKIRHFRH</sequence>
<proteinExistence type="inferred from homology"/>
<dbReference type="InterPro" id="IPR011607">
    <property type="entry name" value="MGS-like_dom"/>
</dbReference>
<dbReference type="RefSeq" id="WP_136130898.1">
    <property type="nucleotide sequence ID" value="NZ_PDKT01000001.1"/>
</dbReference>
<dbReference type="UniPathway" id="UPA00074">
    <property type="reaction ID" value="UER00133"/>
</dbReference>
<keyword evidence="7 10" id="KW-0511">Multifunctional enzyme</keyword>
<dbReference type="EC" id="2.1.2.3" evidence="10"/>
<dbReference type="FunFam" id="3.40.140.20:FF:000002">
    <property type="entry name" value="Bifunctional purine biosynthesis protein PurH"/>
    <property type="match status" value="1"/>
</dbReference>
<dbReference type="FunFam" id="3.40.50.1380:FF:000001">
    <property type="entry name" value="Bifunctional purine biosynthesis protein PurH"/>
    <property type="match status" value="1"/>
</dbReference>
<dbReference type="HAMAP" id="MF_00139">
    <property type="entry name" value="PurH"/>
    <property type="match status" value="1"/>
</dbReference>
<evidence type="ECO:0000256" key="8">
    <source>
        <dbReference type="ARBA" id="ARBA00050488"/>
    </source>
</evidence>
<dbReference type="FunFam" id="3.40.140.20:FF:000001">
    <property type="entry name" value="Bifunctional purine biosynthesis protein PurH"/>
    <property type="match status" value="1"/>
</dbReference>